<name>A0A1F5VQM6_9BACT</name>
<keyword evidence="1" id="KW-0812">Transmembrane</keyword>
<comment type="caution">
    <text evidence="2">The sequence shown here is derived from an EMBL/GenBank/DDBJ whole genome shotgun (WGS) entry which is preliminary data.</text>
</comment>
<dbReference type="EMBL" id="MFHH01000008">
    <property type="protein sequence ID" value="OGF65361.1"/>
    <property type="molecule type" value="Genomic_DNA"/>
</dbReference>
<evidence type="ECO:0000313" key="3">
    <source>
        <dbReference type="Proteomes" id="UP000177451"/>
    </source>
</evidence>
<keyword evidence="1" id="KW-1133">Transmembrane helix</keyword>
<gene>
    <name evidence="2" type="ORF">A2Z53_01945</name>
</gene>
<sequence>MEIQQLIVGFILTVFGGLNAIRPEILVNFNIWTQKIIMGAQYIPSRHTFMAARIFGAILIVLGLFNLVGGIR</sequence>
<accession>A0A1F5VQM6</accession>
<keyword evidence="1" id="KW-0472">Membrane</keyword>
<evidence type="ECO:0000313" key="2">
    <source>
        <dbReference type="EMBL" id="OGF65361.1"/>
    </source>
</evidence>
<protein>
    <submittedName>
        <fullName evidence="2">Uncharacterized protein</fullName>
    </submittedName>
</protein>
<feature type="transmembrane region" description="Helical" evidence="1">
    <location>
        <begin position="50"/>
        <end position="71"/>
    </location>
</feature>
<reference evidence="2 3" key="1">
    <citation type="journal article" date="2016" name="Nat. Commun.">
        <title>Thousands of microbial genomes shed light on interconnected biogeochemical processes in an aquifer system.</title>
        <authorList>
            <person name="Anantharaman K."/>
            <person name="Brown C.T."/>
            <person name="Hug L.A."/>
            <person name="Sharon I."/>
            <person name="Castelle C.J."/>
            <person name="Probst A.J."/>
            <person name="Thomas B.C."/>
            <person name="Singh A."/>
            <person name="Wilkins M.J."/>
            <person name="Karaoz U."/>
            <person name="Brodie E.L."/>
            <person name="Williams K.H."/>
            <person name="Hubbard S.S."/>
            <person name="Banfield J.F."/>
        </authorList>
    </citation>
    <scope>NUCLEOTIDE SEQUENCE [LARGE SCALE GENOMIC DNA]</scope>
</reference>
<evidence type="ECO:0000256" key="1">
    <source>
        <dbReference type="SAM" id="Phobius"/>
    </source>
</evidence>
<dbReference type="Proteomes" id="UP000177451">
    <property type="component" value="Unassembled WGS sequence"/>
</dbReference>
<organism evidence="2 3">
    <name type="scientific">Candidatus Giovannonibacteria bacterium RIFCSPHIGHO2_02_42_15</name>
    <dbReference type="NCBI Taxonomy" id="1798329"/>
    <lineage>
        <taxon>Bacteria</taxon>
        <taxon>Candidatus Giovannoniibacteriota</taxon>
    </lineage>
</organism>
<dbReference type="AlphaFoldDB" id="A0A1F5VQM6"/>
<feature type="transmembrane region" description="Helical" evidence="1">
    <location>
        <begin position="6"/>
        <end position="29"/>
    </location>
</feature>
<proteinExistence type="predicted"/>